<evidence type="ECO:0000256" key="1">
    <source>
        <dbReference type="ARBA" id="ARBA00005591"/>
    </source>
</evidence>
<evidence type="ECO:0000256" key="6">
    <source>
        <dbReference type="ARBA" id="ARBA00047806"/>
    </source>
</evidence>
<dbReference type="OMA" id="PKECSYL"/>
<comment type="similarity">
    <text evidence="1">Belongs to the MsrA Met sulfoxide reductase family.</text>
</comment>
<evidence type="ECO:0000256" key="2">
    <source>
        <dbReference type="ARBA" id="ARBA00012502"/>
    </source>
</evidence>
<dbReference type="InterPro" id="IPR050162">
    <property type="entry name" value="MsrA_MetSO_reductase"/>
</dbReference>
<name>A9P120_PICSI</name>
<dbReference type="PANTHER" id="PTHR42799">
    <property type="entry name" value="MITOCHONDRIAL PEPTIDE METHIONINE SULFOXIDE REDUCTASE"/>
    <property type="match status" value="1"/>
</dbReference>
<protein>
    <recommendedName>
        <fullName evidence="2">peptide-methionine (S)-S-oxide reductase</fullName>
        <ecNumber evidence="2">1.8.4.11</ecNumber>
    </recommendedName>
    <alternativeName>
        <fullName evidence="5">Peptide-methionine (S)-S-oxide reductase</fullName>
    </alternativeName>
    <alternativeName>
        <fullName evidence="4">Protein-methionine-S-oxide reductase</fullName>
    </alternativeName>
</protein>
<evidence type="ECO:0000256" key="3">
    <source>
        <dbReference type="ARBA" id="ARBA00023002"/>
    </source>
</evidence>
<evidence type="ECO:0000256" key="4">
    <source>
        <dbReference type="ARBA" id="ARBA00030273"/>
    </source>
</evidence>
<keyword evidence="3" id="KW-0560">Oxidoreductase</keyword>
<dbReference type="InterPro" id="IPR036509">
    <property type="entry name" value="Met_Sox_Rdtase_MsrA_sf"/>
</dbReference>
<comment type="catalytic activity">
    <reaction evidence="7">
        <text>[thioredoxin]-disulfide + L-methionine + H2O = L-methionine (S)-S-oxide + [thioredoxin]-dithiol</text>
        <dbReference type="Rhea" id="RHEA:19993"/>
        <dbReference type="Rhea" id="RHEA-COMP:10698"/>
        <dbReference type="Rhea" id="RHEA-COMP:10700"/>
        <dbReference type="ChEBI" id="CHEBI:15377"/>
        <dbReference type="ChEBI" id="CHEBI:29950"/>
        <dbReference type="ChEBI" id="CHEBI:50058"/>
        <dbReference type="ChEBI" id="CHEBI:57844"/>
        <dbReference type="ChEBI" id="CHEBI:58772"/>
        <dbReference type="EC" id="1.8.4.11"/>
    </reaction>
</comment>
<dbReference type="EMBL" id="EF087335">
    <property type="protein sequence ID" value="ABK26581.1"/>
    <property type="molecule type" value="mRNA"/>
</dbReference>
<proteinExistence type="evidence at transcript level"/>
<dbReference type="SUPFAM" id="SSF55068">
    <property type="entry name" value="Peptide methionine sulfoxide reductase"/>
    <property type="match status" value="1"/>
</dbReference>
<reference evidence="9" key="1">
    <citation type="journal article" date="2008" name="BMC Genomics">
        <title>A conifer genomics resource of 200,000 spruce (Picea spp.) ESTs and 6,464 high-quality, sequence-finished full-length cDNAs for Sitka spruce (Picea sitchensis).</title>
        <authorList>
            <person name="Ralph S.G."/>
            <person name="Chun H.J."/>
            <person name="Kolosova N."/>
            <person name="Cooper D."/>
            <person name="Oddy C."/>
            <person name="Ritland C.E."/>
            <person name="Kirkpatrick R."/>
            <person name="Moore R."/>
            <person name="Barber S."/>
            <person name="Holt R.A."/>
            <person name="Jones S.J."/>
            <person name="Marra M.A."/>
            <person name="Douglas C.J."/>
            <person name="Ritland K."/>
            <person name="Bohlmann J."/>
        </authorList>
    </citation>
    <scope>NUCLEOTIDE SEQUENCE</scope>
    <source>
        <tissue evidence="9">Green portion of the leader tissue</tissue>
    </source>
</reference>
<accession>A9P120</accession>
<dbReference type="PANTHER" id="PTHR42799:SF2">
    <property type="entry name" value="MITOCHONDRIAL PEPTIDE METHIONINE SULFOXIDE REDUCTASE"/>
    <property type="match status" value="1"/>
</dbReference>
<feature type="domain" description="Peptide methionine sulphoxide reductase MsrA" evidence="8">
    <location>
        <begin position="114"/>
        <end position="196"/>
    </location>
</feature>
<evidence type="ECO:0000256" key="7">
    <source>
        <dbReference type="ARBA" id="ARBA00048782"/>
    </source>
</evidence>
<dbReference type="GO" id="GO:0008113">
    <property type="term" value="F:peptide-methionine (S)-S-oxide reductase activity"/>
    <property type="evidence" value="ECO:0007669"/>
    <property type="project" value="UniProtKB-EC"/>
</dbReference>
<dbReference type="GO" id="GO:0034599">
    <property type="term" value="P:cellular response to oxidative stress"/>
    <property type="evidence" value="ECO:0007669"/>
    <property type="project" value="TreeGrafter"/>
</dbReference>
<dbReference type="GO" id="GO:0005737">
    <property type="term" value="C:cytoplasm"/>
    <property type="evidence" value="ECO:0007669"/>
    <property type="project" value="TreeGrafter"/>
</dbReference>
<dbReference type="Gene3D" id="3.30.1060.10">
    <property type="entry name" value="Peptide methionine sulphoxide reductase MsrA"/>
    <property type="match status" value="1"/>
</dbReference>
<dbReference type="EC" id="1.8.4.11" evidence="2"/>
<dbReference type="Pfam" id="PF01625">
    <property type="entry name" value="PMSR"/>
    <property type="match status" value="1"/>
</dbReference>
<dbReference type="NCBIfam" id="TIGR00401">
    <property type="entry name" value="msrA"/>
    <property type="match status" value="1"/>
</dbReference>
<evidence type="ECO:0000259" key="8">
    <source>
        <dbReference type="Pfam" id="PF01625"/>
    </source>
</evidence>
<sequence>MSSALQAGSLVTASYLFLATTQFRNSPKKSLHPLLSVVSADNWHPLKSYNNSPFSTRRRISTVSPVNNLMDGWLSKLGFGGRVASRSSGAIDTEGASIAQGPDNDLPGPGQQFAQFGAGCFWGVELAFQRVPGVTKTEVGYSQGLMHKPTYEDVCSGTTMHSEVVRVQYDPKECSYHSLLDVFWARHDPTTLNRQAGKFYIS</sequence>
<comment type="catalytic activity">
    <reaction evidence="6">
        <text>L-methionyl-[protein] + [thioredoxin]-disulfide + H2O = L-methionyl-(S)-S-oxide-[protein] + [thioredoxin]-dithiol</text>
        <dbReference type="Rhea" id="RHEA:14217"/>
        <dbReference type="Rhea" id="RHEA-COMP:10698"/>
        <dbReference type="Rhea" id="RHEA-COMP:10700"/>
        <dbReference type="Rhea" id="RHEA-COMP:12313"/>
        <dbReference type="Rhea" id="RHEA-COMP:12315"/>
        <dbReference type="ChEBI" id="CHEBI:15377"/>
        <dbReference type="ChEBI" id="CHEBI:16044"/>
        <dbReference type="ChEBI" id="CHEBI:29950"/>
        <dbReference type="ChEBI" id="CHEBI:44120"/>
        <dbReference type="ChEBI" id="CHEBI:50058"/>
        <dbReference type="EC" id="1.8.4.11"/>
    </reaction>
</comment>
<dbReference type="InterPro" id="IPR002569">
    <property type="entry name" value="Met_Sox_Rdtase_MsrA_dom"/>
</dbReference>
<organism evidence="9">
    <name type="scientific">Picea sitchensis</name>
    <name type="common">Sitka spruce</name>
    <name type="synonym">Pinus sitchensis</name>
    <dbReference type="NCBI Taxonomy" id="3332"/>
    <lineage>
        <taxon>Eukaryota</taxon>
        <taxon>Viridiplantae</taxon>
        <taxon>Streptophyta</taxon>
        <taxon>Embryophyta</taxon>
        <taxon>Tracheophyta</taxon>
        <taxon>Spermatophyta</taxon>
        <taxon>Pinopsida</taxon>
        <taxon>Pinidae</taxon>
        <taxon>Conifers I</taxon>
        <taxon>Pinales</taxon>
        <taxon>Pinaceae</taxon>
        <taxon>Picea</taxon>
    </lineage>
</organism>
<evidence type="ECO:0000256" key="5">
    <source>
        <dbReference type="ARBA" id="ARBA00030643"/>
    </source>
</evidence>
<dbReference type="AlphaFoldDB" id="A9P120"/>
<evidence type="ECO:0000313" key="9">
    <source>
        <dbReference type="EMBL" id="ABK26581.1"/>
    </source>
</evidence>